<reference evidence="1" key="1">
    <citation type="submission" date="2022-06" db="EMBL/GenBank/DDBJ databases">
        <title>Alkalicoccobacillus porphyridii sp. nov., isolated from a marine red alga, Porphyridium purpureum and reclassification of Shouchella plakortidis and Shouchella gibsonii as Alkalicoccobacillus plakortidis comb. nov. and Alkalicoccobacillus gibsonii comb. nov.</title>
        <authorList>
            <person name="Kim K.H."/>
            <person name="Lee J.K."/>
            <person name="Han D.M."/>
            <person name="Baek J.H."/>
            <person name="Jeon C.O."/>
        </authorList>
    </citation>
    <scope>NUCLEOTIDE SEQUENCE</scope>
    <source>
        <strain evidence="1">DSM 19153</strain>
    </source>
</reference>
<sequence length="67" mass="7635">MIDLEDLPQNIGNPARRALKELGYTHLEQLTEWTEKDLLAIHGVGPKAVRIIREALHEQNLSFTTKT</sequence>
<name>A0ABT0XP18_9BACI</name>
<protein>
    <submittedName>
        <fullName evidence="1">DNA-binding protein</fullName>
    </submittedName>
</protein>
<evidence type="ECO:0000313" key="2">
    <source>
        <dbReference type="Proteomes" id="UP001203665"/>
    </source>
</evidence>
<dbReference type="SUPFAM" id="SSF47789">
    <property type="entry name" value="C-terminal domain of RNA polymerase alpha subunit"/>
    <property type="match status" value="1"/>
</dbReference>
<evidence type="ECO:0000313" key="1">
    <source>
        <dbReference type="EMBL" id="MCM2677557.1"/>
    </source>
</evidence>
<accession>A0ABT0XP18</accession>
<dbReference type="GO" id="GO:0003677">
    <property type="term" value="F:DNA binding"/>
    <property type="evidence" value="ECO:0007669"/>
    <property type="project" value="UniProtKB-KW"/>
</dbReference>
<proteinExistence type="predicted"/>
<dbReference type="Proteomes" id="UP001203665">
    <property type="component" value="Unassembled WGS sequence"/>
</dbReference>
<keyword evidence="1" id="KW-0238">DNA-binding</keyword>
<keyword evidence="2" id="KW-1185">Reference proteome</keyword>
<dbReference type="RefSeq" id="WP_251611358.1">
    <property type="nucleotide sequence ID" value="NZ_JAMQJY010000004.1"/>
</dbReference>
<dbReference type="EMBL" id="JAMQJY010000004">
    <property type="protein sequence ID" value="MCM2677557.1"/>
    <property type="molecule type" value="Genomic_DNA"/>
</dbReference>
<organism evidence="1 2">
    <name type="scientific">Alkalicoccobacillus plakortidis</name>
    <dbReference type="NCBI Taxonomy" id="444060"/>
    <lineage>
        <taxon>Bacteria</taxon>
        <taxon>Bacillati</taxon>
        <taxon>Bacillota</taxon>
        <taxon>Bacilli</taxon>
        <taxon>Bacillales</taxon>
        <taxon>Bacillaceae</taxon>
        <taxon>Alkalicoccobacillus</taxon>
    </lineage>
</organism>
<comment type="caution">
    <text evidence="1">The sequence shown here is derived from an EMBL/GenBank/DDBJ whole genome shotgun (WGS) entry which is preliminary data.</text>
</comment>
<gene>
    <name evidence="1" type="ORF">NDM98_20325</name>
</gene>
<dbReference type="Gene3D" id="1.10.150.20">
    <property type="entry name" value="5' to 3' exonuclease, C-terminal subdomain"/>
    <property type="match status" value="1"/>
</dbReference>